<name>A0ACB9R6C4_9MYRT</name>
<evidence type="ECO:0000313" key="2">
    <source>
        <dbReference type="Proteomes" id="UP001057402"/>
    </source>
</evidence>
<evidence type="ECO:0000313" key="1">
    <source>
        <dbReference type="EMBL" id="KAI4371542.1"/>
    </source>
</evidence>
<protein>
    <submittedName>
        <fullName evidence="1">Uncharacterized protein</fullName>
    </submittedName>
</protein>
<comment type="caution">
    <text evidence="1">The sequence shown here is derived from an EMBL/GenBank/DDBJ whole genome shotgun (WGS) entry which is preliminary data.</text>
</comment>
<organism evidence="1 2">
    <name type="scientific">Melastoma candidum</name>
    <dbReference type="NCBI Taxonomy" id="119954"/>
    <lineage>
        <taxon>Eukaryota</taxon>
        <taxon>Viridiplantae</taxon>
        <taxon>Streptophyta</taxon>
        <taxon>Embryophyta</taxon>
        <taxon>Tracheophyta</taxon>
        <taxon>Spermatophyta</taxon>
        <taxon>Magnoliopsida</taxon>
        <taxon>eudicotyledons</taxon>
        <taxon>Gunneridae</taxon>
        <taxon>Pentapetalae</taxon>
        <taxon>rosids</taxon>
        <taxon>malvids</taxon>
        <taxon>Myrtales</taxon>
        <taxon>Melastomataceae</taxon>
        <taxon>Melastomatoideae</taxon>
        <taxon>Melastomateae</taxon>
        <taxon>Melastoma</taxon>
    </lineage>
</organism>
<sequence>MGRAISERFLGLLCHADGSPRQCSASSPWKHIQKRASRSTATTTTLLLLLFFLVLGSLVFAAWINALQTLFLGASPPPVSLTKRTPKITGLSLSTRQNFTGTSTEMYPAIASNASRMLSSLSTKNECPAYFKWIHEDLKPWRMSGITRDMVERARKTAHFRLAVINGKVYIKKYKPAIQTRDVFTIWGMLQLLRRYPARLPDLELLFDCDDRPVVHAKAYQSPGRRPPPLFRYCGNANTLDIVFPDWSFWGWPEINIKPWTQVLMDIQEGNGRIKWEDRAHFAYWKGNPNVASTRKDLLKCNVTEKYDWNARLYVQDWIQESKQGYQQSNLQDQCTHRYKVYVDGWAWSVSKKYIMACNSTTLLVTPRYYEFFTRGLLPLKHYWPIRENTKCTSLKFAVDWGNNNTKKARSIGEAGSHFIFNELKMDYVYDYMFHLLKEYTKLLRFKPGIPRGAVEVCAERMGRLAKGKHRKYMMESAVNYESRDRVPCSLPAEFDPQSLQAFNRKKVQSIWLVKTWENDYWNQDYAKKGH</sequence>
<dbReference type="EMBL" id="CM042884">
    <property type="protein sequence ID" value="KAI4371542.1"/>
    <property type="molecule type" value="Genomic_DNA"/>
</dbReference>
<keyword evidence="2" id="KW-1185">Reference proteome</keyword>
<proteinExistence type="predicted"/>
<reference evidence="2" key="1">
    <citation type="journal article" date="2023" name="Front. Plant Sci.">
        <title>Chromosomal-level genome assembly of Melastoma candidum provides insights into trichome evolution.</title>
        <authorList>
            <person name="Zhong Y."/>
            <person name="Wu W."/>
            <person name="Sun C."/>
            <person name="Zou P."/>
            <person name="Liu Y."/>
            <person name="Dai S."/>
            <person name="Zhou R."/>
        </authorList>
    </citation>
    <scope>NUCLEOTIDE SEQUENCE [LARGE SCALE GENOMIC DNA]</scope>
</reference>
<dbReference type="Proteomes" id="UP001057402">
    <property type="component" value="Chromosome 5"/>
</dbReference>
<accession>A0ACB9R6C4</accession>
<gene>
    <name evidence="1" type="ORF">MLD38_019764</name>
</gene>